<evidence type="ECO:0000313" key="3">
    <source>
        <dbReference type="Proteomes" id="UP000298493"/>
    </source>
</evidence>
<keyword evidence="3" id="KW-1185">Reference proteome</keyword>
<dbReference type="OrthoDB" id="2342176at2759"/>
<dbReference type="AlphaFoldDB" id="A0A4Z1P8I9"/>
<dbReference type="PANTHER" id="PTHR36182:SF1">
    <property type="entry name" value="PROTEIN, PUTATIVE (AFU_ORTHOLOGUE AFUA_6G10930)-RELATED"/>
    <property type="match status" value="1"/>
</dbReference>
<feature type="compositionally biased region" description="Low complexity" evidence="1">
    <location>
        <begin position="355"/>
        <end position="380"/>
    </location>
</feature>
<gene>
    <name evidence="2" type="ORF">E6O75_ATG02303</name>
</gene>
<feature type="region of interest" description="Disordered" evidence="1">
    <location>
        <begin position="228"/>
        <end position="266"/>
    </location>
</feature>
<evidence type="ECO:0000256" key="1">
    <source>
        <dbReference type="SAM" id="MobiDB-lite"/>
    </source>
</evidence>
<dbReference type="PANTHER" id="PTHR36182">
    <property type="entry name" value="PROTEIN, PUTATIVE (AFU_ORTHOLOGUE AFUA_6G10930)-RELATED"/>
    <property type="match status" value="1"/>
</dbReference>
<evidence type="ECO:0000313" key="2">
    <source>
        <dbReference type="EMBL" id="TID23129.1"/>
    </source>
</evidence>
<organism evidence="2 3">
    <name type="scientific">Venturia nashicola</name>
    <dbReference type="NCBI Taxonomy" id="86259"/>
    <lineage>
        <taxon>Eukaryota</taxon>
        <taxon>Fungi</taxon>
        <taxon>Dikarya</taxon>
        <taxon>Ascomycota</taxon>
        <taxon>Pezizomycotina</taxon>
        <taxon>Dothideomycetes</taxon>
        <taxon>Pleosporomycetidae</taxon>
        <taxon>Venturiales</taxon>
        <taxon>Venturiaceae</taxon>
        <taxon>Venturia</taxon>
    </lineage>
</organism>
<sequence length="452" mass="44587">MYSTYFKSAVAATLFASANAHFFISKPAPIPGNAIKDPLDPSGSNFPCHGADVTQGTVTPLTAGSTFNLQYELGGGANTAVHGGGSCQISLAYTTDAAKLKDPTNWKVIASFVGGCPTDDKGNLQVAQMCDGTNAASCVNALNFKVPAEVTNGDAVLAWTWFNNVGNREMYMNCAKVSVSGGSGSGKFPAMFVANLASVNKCTTTESTNLDFPDPGAQVTIESPLNFKKQAPGGTCPAGSGSGSAAPASSAGSGTGSYTTSAAGSPVASAPAAATPVAATSSAANNGQYTGIGAGTNPAVAPKATKSATKSATSNPGGVFAPGASAAVASGGAPTATSVVATTFVTAASPAAASPAASTPAASAPAAASPPATDSSPATSGSCRSGQVTCTASGFYCIDASTFGQCAFGCATPMKMSSGTDCSNGAVVHTVAHQKRRRQIRNVHRRYADGSF</sequence>
<protein>
    <submittedName>
        <fullName evidence="2">Uncharacterized protein</fullName>
    </submittedName>
</protein>
<comment type="caution">
    <text evidence="2">The sequence shown here is derived from an EMBL/GenBank/DDBJ whole genome shotgun (WGS) entry which is preliminary data.</text>
</comment>
<feature type="region of interest" description="Disordered" evidence="1">
    <location>
        <begin position="355"/>
        <end position="383"/>
    </location>
</feature>
<dbReference type="EMBL" id="SNSC02000007">
    <property type="protein sequence ID" value="TID23129.1"/>
    <property type="molecule type" value="Genomic_DNA"/>
</dbReference>
<proteinExistence type="predicted"/>
<reference evidence="2 3" key="1">
    <citation type="submission" date="2019-04" db="EMBL/GenBank/DDBJ databases">
        <title>High contiguity whole genome sequence and gene annotation resource for two Venturia nashicola isolates.</title>
        <authorList>
            <person name="Prokchorchik M."/>
            <person name="Won K."/>
            <person name="Lee Y."/>
            <person name="Choi E.D."/>
            <person name="Segonzac C."/>
            <person name="Sohn K.H."/>
        </authorList>
    </citation>
    <scope>NUCLEOTIDE SEQUENCE [LARGE SCALE GENOMIC DNA]</scope>
    <source>
        <strain evidence="2 3">PRI2</strain>
    </source>
</reference>
<accession>A0A4Z1P8I9</accession>
<dbReference type="Proteomes" id="UP000298493">
    <property type="component" value="Unassembled WGS sequence"/>
</dbReference>
<dbReference type="STRING" id="86259.A0A4Z1P8I9"/>
<feature type="compositionally biased region" description="Low complexity" evidence="1">
    <location>
        <begin position="231"/>
        <end position="266"/>
    </location>
</feature>
<name>A0A4Z1P8I9_9PEZI</name>
<dbReference type="Gene3D" id="2.70.50.70">
    <property type="match status" value="1"/>
</dbReference>